<keyword evidence="2" id="KW-1185">Reference proteome</keyword>
<protein>
    <submittedName>
        <fullName evidence="1">Uncharacterized protein</fullName>
    </submittedName>
</protein>
<dbReference type="Proteomes" id="UP001239111">
    <property type="component" value="Chromosome 3"/>
</dbReference>
<evidence type="ECO:0000313" key="1">
    <source>
        <dbReference type="EMBL" id="KAJ8671709.1"/>
    </source>
</evidence>
<reference evidence="1" key="1">
    <citation type="submission" date="2023-04" db="EMBL/GenBank/DDBJ databases">
        <title>A chromosome-level genome assembly of the parasitoid wasp Eretmocerus hayati.</title>
        <authorList>
            <person name="Zhong Y."/>
            <person name="Liu S."/>
            <person name="Liu Y."/>
        </authorList>
    </citation>
    <scope>NUCLEOTIDE SEQUENCE</scope>
    <source>
        <strain evidence="1">ZJU_SS_LIU_2023</strain>
    </source>
</reference>
<comment type="caution">
    <text evidence="1">The sequence shown here is derived from an EMBL/GenBank/DDBJ whole genome shotgun (WGS) entry which is preliminary data.</text>
</comment>
<sequence length="310" mass="35311">MEKLKFEFTVRASADGTSNVISITPITTEAGHVFLIPEERQPAGRHKAIVNTACFRKIKNSLKMRHETKNVGLVKGKDLTETHLDGAVDLIFGDQFLEGKDSRIQHPTSGMASSEDLKKILEALVEKQDRSKYQSFSKLAGNLVIEEFSGKNTNTRQWIDMFGKECERFEITGDSGKIDILRLHLGKTCLECQKIEGPRNSHEEKSVPNSGNENYTVNSNEHIDVRKFQCSMNHLDARKRLDVIEILDIYNTILAKDKYDMGQVKDYEAHIDSLVGNYRSKRPDRCSSEDRKEIEERIRQLLSHGLIEES</sequence>
<accession>A0ACC2NKD1</accession>
<name>A0ACC2NKD1_9HYME</name>
<organism evidence="1 2">
    <name type="scientific">Eretmocerus hayati</name>
    <dbReference type="NCBI Taxonomy" id="131215"/>
    <lineage>
        <taxon>Eukaryota</taxon>
        <taxon>Metazoa</taxon>
        <taxon>Ecdysozoa</taxon>
        <taxon>Arthropoda</taxon>
        <taxon>Hexapoda</taxon>
        <taxon>Insecta</taxon>
        <taxon>Pterygota</taxon>
        <taxon>Neoptera</taxon>
        <taxon>Endopterygota</taxon>
        <taxon>Hymenoptera</taxon>
        <taxon>Apocrita</taxon>
        <taxon>Proctotrupomorpha</taxon>
        <taxon>Chalcidoidea</taxon>
        <taxon>Aphelinidae</taxon>
        <taxon>Aphelininae</taxon>
        <taxon>Eretmocerus</taxon>
    </lineage>
</organism>
<proteinExistence type="predicted"/>
<gene>
    <name evidence="1" type="ORF">QAD02_002968</name>
</gene>
<evidence type="ECO:0000313" key="2">
    <source>
        <dbReference type="Proteomes" id="UP001239111"/>
    </source>
</evidence>
<dbReference type="EMBL" id="CM056743">
    <property type="protein sequence ID" value="KAJ8671709.1"/>
    <property type="molecule type" value="Genomic_DNA"/>
</dbReference>